<dbReference type="EC" id="2.7.7.80" evidence="8"/>
<comment type="similarity">
    <text evidence="1">Belongs to the HesA/MoeB/ThiF family.</text>
</comment>
<comment type="function">
    <text evidence="6">Catalyzes the adenylation by ATP of the carboxyl group of the C-terminal glycine of sulfur carrier protein MoaD.</text>
</comment>
<protein>
    <recommendedName>
        <fullName evidence="9">Molybdopterin-synthase adenylyltransferase</fullName>
        <ecNumber evidence="8">2.7.7.80</ecNumber>
    </recommendedName>
    <alternativeName>
        <fullName evidence="12">MoaD protein adenylase</fullName>
    </alternativeName>
    <alternativeName>
        <fullName evidence="10">Molybdopterin-converting factor subunit 1 adenylase</fullName>
    </alternativeName>
    <alternativeName>
        <fullName evidence="11">Sulfur carrier protein MoaD adenylyltransferase</fullName>
    </alternativeName>
</protein>
<evidence type="ECO:0000256" key="5">
    <source>
        <dbReference type="ARBA" id="ARBA00052218"/>
    </source>
</evidence>
<keyword evidence="3" id="KW-0547">Nucleotide-binding</keyword>
<evidence type="ECO:0000256" key="8">
    <source>
        <dbReference type="ARBA" id="ARBA00066884"/>
    </source>
</evidence>
<dbReference type="SUPFAM" id="SSF69572">
    <property type="entry name" value="Activating enzymes of the ubiquitin-like proteins"/>
    <property type="match status" value="1"/>
</dbReference>
<proteinExistence type="inferred from homology"/>
<evidence type="ECO:0000256" key="10">
    <source>
        <dbReference type="ARBA" id="ARBA00075110"/>
    </source>
</evidence>
<dbReference type="SMART" id="SM00450">
    <property type="entry name" value="RHOD"/>
    <property type="match status" value="1"/>
</dbReference>
<dbReference type="GO" id="GO:0008146">
    <property type="term" value="F:sulfotransferase activity"/>
    <property type="evidence" value="ECO:0007669"/>
    <property type="project" value="TreeGrafter"/>
</dbReference>
<dbReference type="GO" id="GO:0008641">
    <property type="term" value="F:ubiquitin-like modifier activating enzyme activity"/>
    <property type="evidence" value="ECO:0007669"/>
    <property type="project" value="InterPro"/>
</dbReference>
<dbReference type="InterPro" id="IPR036873">
    <property type="entry name" value="Rhodanese-like_dom_sf"/>
</dbReference>
<dbReference type="InterPro" id="IPR035985">
    <property type="entry name" value="Ubiquitin-activating_enz"/>
</dbReference>
<reference evidence="14 15" key="1">
    <citation type="submission" date="2020-04" db="EMBL/GenBank/DDBJ databases">
        <title>Genome sequencing of novel species.</title>
        <authorList>
            <person name="Heo J."/>
            <person name="Kim S.-J."/>
            <person name="Kim J.-S."/>
            <person name="Hong S.-B."/>
            <person name="Kwon S.-W."/>
        </authorList>
    </citation>
    <scope>NUCLEOTIDE SEQUENCE [LARGE SCALE GENOMIC DNA]</scope>
    <source>
        <strain evidence="14 15">F39-2</strain>
    </source>
</reference>
<dbReference type="FunFam" id="3.40.50.720:FF:000033">
    <property type="entry name" value="Adenylyltransferase and sulfurtransferase MOCS3"/>
    <property type="match status" value="1"/>
</dbReference>
<dbReference type="EMBL" id="CP051682">
    <property type="protein sequence ID" value="QJD95594.1"/>
    <property type="molecule type" value="Genomic_DNA"/>
</dbReference>
<evidence type="ECO:0000256" key="6">
    <source>
        <dbReference type="ARBA" id="ARBA00055169"/>
    </source>
</evidence>
<evidence type="ECO:0000256" key="1">
    <source>
        <dbReference type="ARBA" id="ARBA00009919"/>
    </source>
</evidence>
<evidence type="ECO:0000259" key="13">
    <source>
        <dbReference type="PROSITE" id="PS50206"/>
    </source>
</evidence>
<evidence type="ECO:0000256" key="12">
    <source>
        <dbReference type="ARBA" id="ARBA00078531"/>
    </source>
</evidence>
<dbReference type="GO" id="GO:0004792">
    <property type="term" value="F:thiosulfate-cyanide sulfurtransferase activity"/>
    <property type="evidence" value="ECO:0007669"/>
    <property type="project" value="TreeGrafter"/>
</dbReference>
<feature type="domain" description="Rhodanese" evidence="13">
    <location>
        <begin position="281"/>
        <end position="370"/>
    </location>
</feature>
<sequence>MQIHTPPSGDKGAERYSRQTQLANFGEAAQQKLRQARVLVVGAGGLGVPVLQYLTGMGVGTLGLIDSDAISLTNLHRQILYTEAEVGQSKVVVAAEKLKALNSEISFEIYEEALTPQNALIIIQQFDVVVDATDNFAVRYLLNDACVLLNKPCVYGAVQQYEGHVSVFNYQGGPTYRCLYPIPPSAGEIPDCNTAGVLGVAPGIVGCQQALQVVKVLTGVGKTLSGHLQIFDFLTDDQYKIKLKAKPESRQITSLQSSYASPVCNTVALLTAEELYDWYEAKQPFQVIDVREANAFAEEHLQHAVSYPYSTFKAEDIAIVDNAPVVMFCEKGARSNKAAQLLQKLYPSTAIYSLVGGMDNWQYEFDEEYIVQG</sequence>
<dbReference type="Gene3D" id="3.40.50.720">
    <property type="entry name" value="NAD(P)-binding Rossmann-like Domain"/>
    <property type="match status" value="1"/>
</dbReference>
<evidence type="ECO:0000256" key="4">
    <source>
        <dbReference type="ARBA" id="ARBA00022840"/>
    </source>
</evidence>
<dbReference type="CDD" id="cd00158">
    <property type="entry name" value="RHOD"/>
    <property type="match status" value="1"/>
</dbReference>
<evidence type="ECO:0000256" key="2">
    <source>
        <dbReference type="ARBA" id="ARBA00022679"/>
    </source>
</evidence>
<comment type="subunit">
    <text evidence="7">Homodimer. Forms a stable heterotetrameric complex of 2 MoeB and 2 MoaD during adenylation of MoaD.</text>
</comment>
<dbReference type="InterPro" id="IPR000594">
    <property type="entry name" value="ThiF_NAD_FAD-bd"/>
</dbReference>
<evidence type="ECO:0000256" key="11">
    <source>
        <dbReference type="ARBA" id="ARBA00075328"/>
    </source>
</evidence>
<evidence type="ECO:0000256" key="7">
    <source>
        <dbReference type="ARBA" id="ARBA00063809"/>
    </source>
</evidence>
<gene>
    <name evidence="14" type="ORF">HH214_06755</name>
</gene>
<dbReference type="PANTHER" id="PTHR10953:SF102">
    <property type="entry name" value="ADENYLYLTRANSFERASE AND SULFURTRANSFERASE MOCS3"/>
    <property type="match status" value="1"/>
</dbReference>
<dbReference type="InterPro" id="IPR001763">
    <property type="entry name" value="Rhodanese-like_dom"/>
</dbReference>
<evidence type="ECO:0000313" key="15">
    <source>
        <dbReference type="Proteomes" id="UP000503278"/>
    </source>
</evidence>
<evidence type="ECO:0000256" key="9">
    <source>
        <dbReference type="ARBA" id="ARBA00073635"/>
    </source>
</evidence>
<keyword evidence="4" id="KW-0067">ATP-binding</keyword>
<dbReference type="Pfam" id="PF00581">
    <property type="entry name" value="Rhodanese"/>
    <property type="match status" value="1"/>
</dbReference>
<dbReference type="Pfam" id="PF00899">
    <property type="entry name" value="ThiF"/>
    <property type="match status" value="1"/>
</dbReference>
<dbReference type="GO" id="GO:0005524">
    <property type="term" value="F:ATP binding"/>
    <property type="evidence" value="ECO:0007669"/>
    <property type="project" value="UniProtKB-KW"/>
</dbReference>
<organism evidence="14 15">
    <name type="scientific">Mucilaginibacter robiniae</name>
    <dbReference type="NCBI Taxonomy" id="2728022"/>
    <lineage>
        <taxon>Bacteria</taxon>
        <taxon>Pseudomonadati</taxon>
        <taxon>Bacteroidota</taxon>
        <taxon>Sphingobacteriia</taxon>
        <taxon>Sphingobacteriales</taxon>
        <taxon>Sphingobacteriaceae</taxon>
        <taxon>Mucilaginibacter</taxon>
    </lineage>
</organism>
<keyword evidence="15" id="KW-1185">Reference proteome</keyword>
<dbReference type="GO" id="GO:0005829">
    <property type="term" value="C:cytosol"/>
    <property type="evidence" value="ECO:0007669"/>
    <property type="project" value="TreeGrafter"/>
</dbReference>
<evidence type="ECO:0000256" key="3">
    <source>
        <dbReference type="ARBA" id="ARBA00022741"/>
    </source>
</evidence>
<dbReference type="GO" id="GO:0061605">
    <property type="term" value="F:molybdopterin-synthase adenylyltransferase activity"/>
    <property type="evidence" value="ECO:0007669"/>
    <property type="project" value="UniProtKB-EC"/>
</dbReference>
<dbReference type="PANTHER" id="PTHR10953">
    <property type="entry name" value="UBIQUITIN-ACTIVATING ENZYME E1"/>
    <property type="match status" value="1"/>
</dbReference>
<dbReference type="PROSITE" id="PS50206">
    <property type="entry name" value="RHODANESE_3"/>
    <property type="match status" value="1"/>
</dbReference>
<comment type="catalytic activity">
    <reaction evidence="5">
        <text>[molybdopterin-synthase sulfur-carrier protein]-C-terminal Gly-Gly + ATP + H(+) = [molybdopterin-synthase sulfur-carrier protein]-C-terminal Gly-Gly-AMP + diphosphate</text>
        <dbReference type="Rhea" id="RHEA:43616"/>
        <dbReference type="Rhea" id="RHEA-COMP:12159"/>
        <dbReference type="Rhea" id="RHEA-COMP:12202"/>
        <dbReference type="ChEBI" id="CHEBI:15378"/>
        <dbReference type="ChEBI" id="CHEBI:30616"/>
        <dbReference type="ChEBI" id="CHEBI:33019"/>
        <dbReference type="ChEBI" id="CHEBI:90618"/>
        <dbReference type="ChEBI" id="CHEBI:90778"/>
        <dbReference type="EC" id="2.7.7.80"/>
    </reaction>
</comment>
<dbReference type="KEGG" id="mrob:HH214_06755"/>
<dbReference type="Proteomes" id="UP000503278">
    <property type="component" value="Chromosome"/>
</dbReference>
<dbReference type="AlphaFoldDB" id="A0A7L5E1X8"/>
<name>A0A7L5E1X8_9SPHI</name>
<dbReference type="CDD" id="cd00757">
    <property type="entry name" value="ThiF_MoeB_HesA_family"/>
    <property type="match status" value="1"/>
</dbReference>
<dbReference type="Gene3D" id="3.40.250.10">
    <property type="entry name" value="Rhodanese-like domain"/>
    <property type="match status" value="1"/>
</dbReference>
<evidence type="ECO:0000313" key="14">
    <source>
        <dbReference type="EMBL" id="QJD95594.1"/>
    </source>
</evidence>
<accession>A0A7L5E1X8</accession>
<dbReference type="RefSeq" id="WP_169606602.1">
    <property type="nucleotide sequence ID" value="NZ_CP051682.1"/>
</dbReference>
<keyword evidence="2 14" id="KW-0808">Transferase</keyword>
<dbReference type="InterPro" id="IPR045886">
    <property type="entry name" value="ThiF/MoeB/HesA"/>
</dbReference>